<gene>
    <name evidence="7" type="ORF">A5889_001461</name>
    <name evidence="6" type="ORF">A5889_001617</name>
</gene>
<evidence type="ECO:0000259" key="5">
    <source>
        <dbReference type="Pfam" id="PF02350"/>
    </source>
</evidence>
<dbReference type="Proteomes" id="UP000196151">
    <property type="component" value="Chromosome"/>
</dbReference>
<comment type="similarity">
    <text evidence="2 4">Belongs to the UDP-N-acetylglucosamine 2-epimerase family.</text>
</comment>
<dbReference type="EMBL" id="CP147246">
    <property type="protein sequence ID" value="WYJ93959.1"/>
    <property type="molecule type" value="Genomic_DNA"/>
</dbReference>
<keyword evidence="1 4" id="KW-0413">Isomerase</keyword>
<feature type="domain" description="UDP-N-acetylglucosamine 2-epimerase" evidence="5">
    <location>
        <begin position="34"/>
        <end position="367"/>
    </location>
</feature>
<evidence type="ECO:0000313" key="7">
    <source>
        <dbReference type="EMBL" id="WYJ93959.1"/>
    </source>
</evidence>
<evidence type="ECO:0000256" key="2">
    <source>
        <dbReference type="ARBA" id="ARBA00038209"/>
    </source>
</evidence>
<organism evidence="6">
    <name type="scientific">Candidatus Enterococcus dunnyi</name>
    <dbReference type="NCBI Taxonomy" id="1834192"/>
    <lineage>
        <taxon>Bacteria</taxon>
        <taxon>Bacillati</taxon>
        <taxon>Bacillota</taxon>
        <taxon>Bacilli</taxon>
        <taxon>Lactobacillales</taxon>
        <taxon>Enterococcaceae</taxon>
        <taxon>Enterococcus</taxon>
    </lineage>
</organism>
<sequence length="370" mass="42251">MVKLKVMVAFSSKAEALKLLPVVSEMKKYPEDFLSVVITASSPKEELKQIMDYFSVVPEYELLIEDDETRMQNVSTVLSKFAPILIKEQPDVLLINGETTTTMGMSLAAFYHKIRVGHVGAGLRTWQKYMPFPEEINRQLTDVLTDFYFVSTDMNRYNLLLENHEDSAIFITGNTAAALAEQQSPTDFHHPIVENIKIKGKKILLFTMDEKENLGKPMERTFKGIRQIAEQYSELLEVIFPLPLDSFAQERAKHFFANIDNVHLFTPLEVKFHYYLMANAYIIITDSGTIQEVAPTLSVPVLVLRDITERPEGIKLGASKLIGTSTADVRRELQFLLDHPFEYQKMAEVLNPYGDKRGAERIINILKRKI</sequence>
<dbReference type="GO" id="GO:0008761">
    <property type="term" value="F:UDP-N-acetylglucosamine 2-epimerase activity"/>
    <property type="evidence" value="ECO:0007669"/>
    <property type="project" value="UniProtKB-EC"/>
</dbReference>
<evidence type="ECO:0000256" key="4">
    <source>
        <dbReference type="RuleBase" id="RU003513"/>
    </source>
</evidence>
<proteinExistence type="inferred from homology"/>
<accession>A0A200J6V9</accession>
<dbReference type="PANTHER" id="PTHR43174">
    <property type="entry name" value="UDP-N-ACETYLGLUCOSAMINE 2-EPIMERASE"/>
    <property type="match status" value="1"/>
</dbReference>
<evidence type="ECO:0000313" key="8">
    <source>
        <dbReference type="Proteomes" id="UP000196151"/>
    </source>
</evidence>
<reference evidence="7" key="3">
    <citation type="submission" date="2024-03" db="EMBL/GenBank/DDBJ databases">
        <title>The Genome Sequence of Enterococcus sp. DIV0238c.</title>
        <authorList>
            <consortium name="The Broad Institute Genomics Platform"/>
            <consortium name="The Broad Institute Microbial Omics Core"/>
            <consortium name="The Broad Institute Genomic Center for Infectious Diseases"/>
            <person name="Earl A."/>
            <person name="Manson A."/>
            <person name="Gilmore M."/>
            <person name="Schwartman J."/>
            <person name="Shea T."/>
            <person name="Abouelleil A."/>
            <person name="Cao P."/>
            <person name="Chapman S."/>
            <person name="Cusick C."/>
            <person name="Young S."/>
            <person name="Neafsey D."/>
            <person name="Nusbaum C."/>
            <person name="Birren B."/>
        </authorList>
    </citation>
    <scope>NUCLEOTIDE SEQUENCE</scope>
    <source>
        <strain evidence="7">9D6_DIV0238</strain>
    </source>
</reference>
<dbReference type="AlphaFoldDB" id="A0A200J6V9"/>
<dbReference type="CDD" id="cd03786">
    <property type="entry name" value="GTB_UDP-GlcNAc_2-Epimerase"/>
    <property type="match status" value="1"/>
</dbReference>
<dbReference type="EC" id="5.1.3.14" evidence="3"/>
<reference evidence="7" key="2">
    <citation type="submission" date="2017-05" db="EMBL/GenBank/DDBJ databases">
        <authorList>
            <consortium name="The Broad Institute Genomics Platform"/>
            <consortium name="The Broad Institute Genomic Center for Infectious Diseases"/>
            <person name="Earl A."/>
            <person name="Manson A."/>
            <person name="Schwartman J."/>
            <person name="Gilmore M."/>
            <person name="Abouelleil A."/>
            <person name="Cao P."/>
            <person name="Chapman S."/>
            <person name="Cusick C."/>
            <person name="Shea T."/>
            <person name="Young S."/>
            <person name="Neafsey D."/>
            <person name="Nusbaum C."/>
            <person name="Birren B."/>
        </authorList>
    </citation>
    <scope>NUCLEOTIDE SEQUENCE</scope>
    <source>
        <strain evidence="7">9D6_DIV0238</strain>
    </source>
</reference>
<dbReference type="SUPFAM" id="SSF53756">
    <property type="entry name" value="UDP-Glycosyltransferase/glycogen phosphorylase"/>
    <property type="match status" value="1"/>
</dbReference>
<reference evidence="6" key="1">
    <citation type="submission" date="2017-05" db="EMBL/GenBank/DDBJ databases">
        <title>The Genome Sequence of Enterococcus sp. 9D6_DIV0238.</title>
        <authorList>
            <consortium name="The Broad Institute Genomics Platform"/>
            <consortium name="The Broad Institute Genomic Center for Infectious Diseases"/>
            <person name="Earl A."/>
            <person name="Manson A."/>
            <person name="Schwartman J."/>
            <person name="Gilmore M."/>
            <person name="Abouelleil A."/>
            <person name="Cao P."/>
            <person name="Chapman S."/>
            <person name="Cusick C."/>
            <person name="Shea T."/>
            <person name="Young S."/>
            <person name="Neafsey D."/>
            <person name="Nusbaum C."/>
            <person name="Birren B."/>
        </authorList>
    </citation>
    <scope>NUCLEOTIDE SEQUENCE [LARGE SCALE GENOMIC DNA]</scope>
    <source>
        <strain evidence="6">9D6_DIV0238</strain>
    </source>
</reference>
<protein>
    <recommendedName>
        <fullName evidence="3">UDP-N-acetylglucosamine 2-epimerase (non-hydrolyzing)</fullName>
        <ecNumber evidence="3">5.1.3.14</ecNumber>
    </recommendedName>
</protein>
<dbReference type="NCBIfam" id="TIGR00236">
    <property type="entry name" value="wecB"/>
    <property type="match status" value="1"/>
</dbReference>
<dbReference type="InterPro" id="IPR029767">
    <property type="entry name" value="WecB-like"/>
</dbReference>
<evidence type="ECO:0000256" key="1">
    <source>
        <dbReference type="ARBA" id="ARBA00023235"/>
    </source>
</evidence>
<dbReference type="InterPro" id="IPR003331">
    <property type="entry name" value="UDP_GlcNAc_Epimerase_2_dom"/>
</dbReference>
<dbReference type="RefSeq" id="WP_176372823.1">
    <property type="nucleotide sequence ID" value="NZ_CP147246.1"/>
</dbReference>
<dbReference type="Pfam" id="PF02350">
    <property type="entry name" value="Epimerase_2"/>
    <property type="match status" value="1"/>
</dbReference>
<dbReference type="PANTHER" id="PTHR43174:SF2">
    <property type="entry name" value="UDP-N-ACETYLGLUCOSAMINE 2-EPIMERASE"/>
    <property type="match status" value="1"/>
</dbReference>
<keyword evidence="8" id="KW-1185">Reference proteome</keyword>
<dbReference type="EMBL" id="NIBQ01000002">
    <property type="protein sequence ID" value="OUZ32908.1"/>
    <property type="molecule type" value="Genomic_DNA"/>
</dbReference>
<dbReference type="Gene3D" id="3.40.50.2000">
    <property type="entry name" value="Glycogen Phosphorylase B"/>
    <property type="match status" value="2"/>
</dbReference>
<evidence type="ECO:0000256" key="3">
    <source>
        <dbReference type="ARBA" id="ARBA00038858"/>
    </source>
</evidence>
<evidence type="ECO:0000313" key="6">
    <source>
        <dbReference type="EMBL" id="OUZ32908.1"/>
    </source>
</evidence>
<name>A0A200J6V9_9ENTE</name>